<proteinExistence type="predicted"/>
<dbReference type="Proteomes" id="UP000002313">
    <property type="component" value="Chromosome VII"/>
</dbReference>
<feature type="region of interest" description="Disordered" evidence="1">
    <location>
        <begin position="572"/>
        <end position="615"/>
    </location>
</feature>
<protein>
    <submittedName>
        <fullName evidence="2">Uncharacterized protein</fullName>
    </submittedName>
</protein>
<dbReference type="EMBL" id="CP001948">
    <property type="protein sequence ID" value="ADM11901.2"/>
    <property type="molecule type" value="Genomic_DNA"/>
</dbReference>
<gene>
    <name evidence="2" type="ORF">Eint_071380</name>
</gene>
<name>E0S866_ENCIT</name>
<keyword evidence="3" id="KW-1185">Reference proteome</keyword>
<evidence type="ECO:0000313" key="2">
    <source>
        <dbReference type="EMBL" id="ADM11901.2"/>
    </source>
</evidence>
<dbReference type="RefSeq" id="XP_003073261.2">
    <property type="nucleotide sequence ID" value="XM_003073215.2"/>
</dbReference>
<accession>E0S866</accession>
<dbReference type="OrthoDB" id="2191041at2759"/>
<organism evidence="2 3">
    <name type="scientific">Encephalitozoon intestinalis (strain ATCC 50506)</name>
    <name type="common">Microsporidian parasite</name>
    <name type="synonym">Septata intestinalis</name>
    <dbReference type="NCBI Taxonomy" id="876142"/>
    <lineage>
        <taxon>Eukaryota</taxon>
        <taxon>Fungi</taxon>
        <taxon>Fungi incertae sedis</taxon>
        <taxon>Microsporidia</taxon>
        <taxon>Unikaryonidae</taxon>
        <taxon>Encephalitozoon</taxon>
    </lineage>
</organism>
<reference evidence="2 3" key="2">
    <citation type="journal article" date="2012" name="Proc. Natl. Acad. Sci. U.S.A.">
        <title>Gain and loss of multiple functionally related, horizontally transferred genes in the reduced genomes of two microsporidian parasites.</title>
        <authorList>
            <person name="Pombert J.-F."/>
            <person name="Selman M."/>
            <person name="Burki F."/>
            <person name="Bardell F.T."/>
            <person name="Farinelli L."/>
            <person name="Solter L.F."/>
            <person name="Whitman D.W."/>
            <person name="Weiss L.M."/>
            <person name="Corradi N."/>
            <person name="Keeling P.J."/>
        </authorList>
    </citation>
    <scope>NUCLEOTIDE SEQUENCE [LARGE SCALE GENOMIC DNA]</scope>
    <source>
        <strain evidence="2 3">ATCC 50506</strain>
    </source>
</reference>
<dbReference type="KEGG" id="ein:Eint_071380"/>
<evidence type="ECO:0000256" key="1">
    <source>
        <dbReference type="SAM" id="MobiDB-lite"/>
    </source>
</evidence>
<dbReference type="GeneID" id="9698080"/>
<dbReference type="HOGENOM" id="CLU_440771_0_0_1"/>
<reference evidence="2 3" key="1">
    <citation type="journal article" date="2010" name="Nat. Commun.">
        <title>The complete sequence of the smallest known nuclear genome from the microsporidian Encephalitozoon intestinalis.</title>
        <authorList>
            <person name="Corradi N."/>
            <person name="Pombert J.-F."/>
            <person name="Farinelli L."/>
            <person name="Didier E.S."/>
            <person name="Keeling P.J."/>
        </authorList>
    </citation>
    <scope>NUCLEOTIDE SEQUENCE [LARGE SCALE GENOMIC DNA]</scope>
    <source>
        <strain evidence="2 3">ATCC 50506</strain>
    </source>
</reference>
<dbReference type="VEuPathDB" id="MicrosporidiaDB:Eint_071380"/>
<sequence>MNFLFPMFLSLVCSENLGIRYEDVISKWVNYEKRRMRDGPLGVSPSSFTIENGMPKSRRLLDSKTIWNPVRMFEDDFEGLECKGVLKKISRDGDSKYLSEGYETLLDESGINYLCLSTAVRPLRISIEGITNVAIGYRGYFDEQKAQKLGECLSRVLNGMEVCVIPESLCGLVSKLEHVGEDVSLHCMVIMTSGRKTVFSLYKVEIKDKERRFENLFHESLDGISDWKMERIVYDYIEEKLKEYISIKDDISETSRNVAFYPQIEEGRDSSLRIDMRPIYKEIRNALRYENPRGGVKMVNGVSVVDGEENVRFVIEAPIFNIEEIQKRLEEFVKENEGEFGRMVKEIKKKAEEIIEPGGYSVMMRSEFYGNPIFDRIFGNFGKRDHIRSESIEKGAARIMRTEYMVIDPKILRVKGRSGNGEAYLDEVKARREIGEILEKKKDKKLRDIFELVPDSCIEEADEIFSDVSELDSIKRAVEKWKELEAKDGEIREEKRLREQALKDLKEAIISAEKLGKSNLEVWDSGLKDEVTKALEHLNIMSADSKYKKKDIEEVEFNLIIRSKSLFNAYEEKARKEAEKKEEEKAEGDGTEKEAEVNKDSEEKPESGEEGRSEL</sequence>
<dbReference type="AlphaFoldDB" id="E0S866"/>
<evidence type="ECO:0000313" key="3">
    <source>
        <dbReference type="Proteomes" id="UP000002313"/>
    </source>
</evidence>